<proteinExistence type="predicted"/>
<evidence type="ECO:0000313" key="3">
    <source>
        <dbReference type="Proteomes" id="UP001218218"/>
    </source>
</evidence>
<name>A0AAD6Z4E9_9AGAR</name>
<protein>
    <submittedName>
        <fullName evidence="2">Uncharacterized protein</fullName>
    </submittedName>
</protein>
<dbReference type="InterPro" id="IPR011990">
    <property type="entry name" value="TPR-like_helical_dom_sf"/>
</dbReference>
<dbReference type="EMBL" id="JARIHO010000088">
    <property type="protein sequence ID" value="KAJ7307633.1"/>
    <property type="molecule type" value="Genomic_DNA"/>
</dbReference>
<dbReference type="Proteomes" id="UP001218218">
    <property type="component" value="Unassembled WGS sequence"/>
</dbReference>
<feature type="region of interest" description="Disordered" evidence="1">
    <location>
        <begin position="1"/>
        <end position="45"/>
    </location>
</feature>
<sequence length="270" mass="29723">MRKPVSRLSEQTGLASRQNGLQADLPGLGLDLNSNPSPSPNKPIGAGASLPLSGLSLIEFQRGDYSRALQLTQDTYRIARALGNVWGEVAGIQVLAQILWSAISKLEGPSSETRTHVAPYFVTPSMQICGFARATQWGPESSIFGFFLLHRTGTTNLRGQAADDTAFAILTIVLEGFTQMDVHQSRAKCMCTMGDVYMRRGDLSKARGMWEAARPLFKRSEQKKEVARIDERLQTLGIAQYFEALPKAESPVPQIPLQESDTEEEEQKPQ</sequence>
<accession>A0AAD6Z4E9</accession>
<keyword evidence="3" id="KW-1185">Reference proteome</keyword>
<reference evidence="2" key="1">
    <citation type="submission" date="2023-03" db="EMBL/GenBank/DDBJ databases">
        <title>Massive genome expansion in bonnet fungi (Mycena s.s.) driven by repeated elements and novel gene families across ecological guilds.</title>
        <authorList>
            <consortium name="Lawrence Berkeley National Laboratory"/>
            <person name="Harder C.B."/>
            <person name="Miyauchi S."/>
            <person name="Viragh M."/>
            <person name="Kuo A."/>
            <person name="Thoen E."/>
            <person name="Andreopoulos B."/>
            <person name="Lu D."/>
            <person name="Skrede I."/>
            <person name="Drula E."/>
            <person name="Henrissat B."/>
            <person name="Morin E."/>
            <person name="Kohler A."/>
            <person name="Barry K."/>
            <person name="LaButti K."/>
            <person name="Morin E."/>
            <person name="Salamov A."/>
            <person name="Lipzen A."/>
            <person name="Mereny Z."/>
            <person name="Hegedus B."/>
            <person name="Baldrian P."/>
            <person name="Stursova M."/>
            <person name="Weitz H."/>
            <person name="Taylor A."/>
            <person name="Grigoriev I.V."/>
            <person name="Nagy L.G."/>
            <person name="Martin F."/>
            <person name="Kauserud H."/>
        </authorList>
    </citation>
    <scope>NUCLEOTIDE SEQUENCE</scope>
    <source>
        <strain evidence="2">CBHHK002</strain>
    </source>
</reference>
<feature type="region of interest" description="Disordered" evidence="1">
    <location>
        <begin position="247"/>
        <end position="270"/>
    </location>
</feature>
<feature type="compositionally biased region" description="Polar residues" evidence="1">
    <location>
        <begin position="8"/>
        <end position="21"/>
    </location>
</feature>
<gene>
    <name evidence="2" type="ORF">DFH08DRAFT_824163</name>
</gene>
<evidence type="ECO:0000256" key="1">
    <source>
        <dbReference type="SAM" id="MobiDB-lite"/>
    </source>
</evidence>
<dbReference type="AlphaFoldDB" id="A0AAD6Z4E9"/>
<comment type="caution">
    <text evidence="2">The sequence shown here is derived from an EMBL/GenBank/DDBJ whole genome shotgun (WGS) entry which is preliminary data.</text>
</comment>
<dbReference type="Gene3D" id="1.25.40.10">
    <property type="entry name" value="Tetratricopeptide repeat domain"/>
    <property type="match status" value="1"/>
</dbReference>
<evidence type="ECO:0000313" key="2">
    <source>
        <dbReference type="EMBL" id="KAJ7307633.1"/>
    </source>
</evidence>
<dbReference type="SUPFAM" id="SSF48452">
    <property type="entry name" value="TPR-like"/>
    <property type="match status" value="1"/>
</dbReference>
<organism evidence="2 3">
    <name type="scientific">Mycena albidolilacea</name>
    <dbReference type="NCBI Taxonomy" id="1033008"/>
    <lineage>
        <taxon>Eukaryota</taxon>
        <taxon>Fungi</taxon>
        <taxon>Dikarya</taxon>
        <taxon>Basidiomycota</taxon>
        <taxon>Agaricomycotina</taxon>
        <taxon>Agaricomycetes</taxon>
        <taxon>Agaricomycetidae</taxon>
        <taxon>Agaricales</taxon>
        <taxon>Marasmiineae</taxon>
        <taxon>Mycenaceae</taxon>
        <taxon>Mycena</taxon>
    </lineage>
</organism>
<feature type="compositionally biased region" description="Acidic residues" evidence="1">
    <location>
        <begin position="260"/>
        <end position="270"/>
    </location>
</feature>